<evidence type="ECO:0000313" key="2">
    <source>
        <dbReference type="EMBL" id="TDH60736.1"/>
    </source>
</evidence>
<proteinExistence type="inferred from homology"/>
<evidence type="ECO:0000256" key="1">
    <source>
        <dbReference type="ARBA" id="ARBA00006987"/>
    </source>
</evidence>
<sequence length="381" mass="39277">MPARRCVTTTACLGRRAASLPCRSDAPHDAAVTWLARHPGAVLAHRLTASPPAPSSHRRFPPMFARRHLLAGAATVMATRQARAVAFPQRPLRLVVSSSPGASLDTLARILSPALASRLGQPVVVENQGGANGLLAAHQVARAEPDGHTLLLTGDAIVLASLAQPQAGIGFETAFAPVTQAVRAAQILVTHPAAPFRNIAEYVATVRARPGTLNIGLPAQGGIAQVVHELLGRQLGGLRVEYVSYRGGGPAIADLLARSTDALVITLPAITEQVRQGGILPLAICTSARDPALPEVPSLAETVAPGFDVDSWQGVLAPAQTPAAVVARLHGALAGALGEAAVAERLTGLGFAITGLGPEAFRTRARQASEAFAPVVRSFGA</sequence>
<dbReference type="Gene3D" id="3.40.190.150">
    <property type="entry name" value="Bordetella uptake gene, domain 1"/>
    <property type="match status" value="1"/>
</dbReference>
<name>A0A4R5QCW9_9PROT</name>
<keyword evidence="3" id="KW-1185">Reference proteome</keyword>
<dbReference type="EMBL" id="SMSJ01000032">
    <property type="protein sequence ID" value="TDH60736.1"/>
    <property type="molecule type" value="Genomic_DNA"/>
</dbReference>
<comment type="similarity">
    <text evidence="1">Belongs to the UPF0065 (bug) family.</text>
</comment>
<accession>A0A4R5QCW9</accession>
<dbReference type="PANTHER" id="PTHR42928">
    <property type="entry name" value="TRICARBOXYLATE-BINDING PROTEIN"/>
    <property type="match status" value="1"/>
</dbReference>
<dbReference type="Proteomes" id="UP000295096">
    <property type="component" value="Unassembled WGS sequence"/>
</dbReference>
<organism evidence="2 3">
    <name type="scientific">Dankookia rubra</name>
    <dbReference type="NCBI Taxonomy" id="1442381"/>
    <lineage>
        <taxon>Bacteria</taxon>
        <taxon>Pseudomonadati</taxon>
        <taxon>Pseudomonadota</taxon>
        <taxon>Alphaproteobacteria</taxon>
        <taxon>Acetobacterales</taxon>
        <taxon>Roseomonadaceae</taxon>
        <taxon>Dankookia</taxon>
    </lineage>
</organism>
<dbReference type="OrthoDB" id="7258141at2"/>
<dbReference type="Gene3D" id="3.40.190.10">
    <property type="entry name" value="Periplasmic binding protein-like II"/>
    <property type="match status" value="1"/>
</dbReference>
<protein>
    <submittedName>
        <fullName evidence="2">Tripartite tricarboxylate transporter substrate binding protein</fullName>
    </submittedName>
</protein>
<dbReference type="PANTHER" id="PTHR42928:SF5">
    <property type="entry name" value="BLR1237 PROTEIN"/>
    <property type="match status" value="1"/>
</dbReference>
<dbReference type="InterPro" id="IPR042100">
    <property type="entry name" value="Bug_dom1"/>
</dbReference>
<evidence type="ECO:0000313" key="3">
    <source>
        <dbReference type="Proteomes" id="UP000295096"/>
    </source>
</evidence>
<reference evidence="2 3" key="1">
    <citation type="journal article" date="2016" name="J. Microbiol.">
        <title>Dankookia rubra gen. nov., sp. nov., an alphaproteobacterium isolated from sediment of a shallow stream.</title>
        <authorList>
            <person name="Kim W.H."/>
            <person name="Kim D.H."/>
            <person name="Kang K."/>
            <person name="Ahn T.Y."/>
        </authorList>
    </citation>
    <scope>NUCLEOTIDE SEQUENCE [LARGE SCALE GENOMIC DNA]</scope>
    <source>
        <strain evidence="2 3">JCM30602</strain>
    </source>
</reference>
<comment type="caution">
    <text evidence="2">The sequence shown here is derived from an EMBL/GenBank/DDBJ whole genome shotgun (WGS) entry which is preliminary data.</text>
</comment>
<dbReference type="InterPro" id="IPR005064">
    <property type="entry name" value="BUG"/>
</dbReference>
<dbReference type="Pfam" id="PF03401">
    <property type="entry name" value="TctC"/>
    <property type="match status" value="1"/>
</dbReference>
<gene>
    <name evidence="2" type="ORF">E2C06_20420</name>
</gene>
<dbReference type="CDD" id="cd07012">
    <property type="entry name" value="PBP2_Bug_TTT"/>
    <property type="match status" value="1"/>
</dbReference>
<dbReference type="AlphaFoldDB" id="A0A4R5QCW9"/>